<proteinExistence type="predicted"/>
<evidence type="ECO:0000313" key="3">
    <source>
        <dbReference type="EMBL" id="TWI03866.1"/>
    </source>
</evidence>
<evidence type="ECO:0000313" key="4">
    <source>
        <dbReference type="Proteomes" id="UP000315167"/>
    </source>
</evidence>
<keyword evidence="1" id="KW-0472">Membrane</keyword>
<gene>
    <name evidence="3" type="ORF">IP90_01684</name>
</gene>
<organism evidence="3 4">
    <name type="scientific">Luteimonas cucumeris</name>
    <dbReference type="NCBI Taxonomy" id="985012"/>
    <lineage>
        <taxon>Bacteria</taxon>
        <taxon>Pseudomonadati</taxon>
        <taxon>Pseudomonadota</taxon>
        <taxon>Gammaproteobacteria</taxon>
        <taxon>Lysobacterales</taxon>
        <taxon>Lysobacteraceae</taxon>
        <taxon>Luteimonas</taxon>
    </lineage>
</organism>
<sequence>MIPRLVWMPLATLAILYGGLAGWMYFKQRDLVYYPQFTRLDAARTDFAIERDGMPLRGWLLHPGKPHAILYFGGNAERIEDNREDFSRWFPDHSVYLLAYRGYGANDGQPNETDLRADALALFDAVQARHPEQPVSVIGRSLGSGVASYVAAQRPVGRLALITPFDSMAAVAQSHFPWLPVKWLLKDRYPSAEHLAGRREPTLVIRAEHDEVVPAANTERLLAALPVPPQVVTIADADHNNLGADPAFGEALSAFMR</sequence>
<dbReference type="Gene3D" id="3.40.50.1820">
    <property type="entry name" value="alpha/beta hydrolase"/>
    <property type="match status" value="1"/>
</dbReference>
<dbReference type="Proteomes" id="UP000315167">
    <property type="component" value="Unassembled WGS sequence"/>
</dbReference>
<dbReference type="InterPro" id="IPR022742">
    <property type="entry name" value="Hydrolase_4"/>
</dbReference>
<accession>A0A562L8L0</accession>
<name>A0A562L8L0_9GAMM</name>
<dbReference type="PANTHER" id="PTHR12277">
    <property type="entry name" value="ALPHA/BETA HYDROLASE DOMAIN-CONTAINING PROTEIN"/>
    <property type="match status" value="1"/>
</dbReference>
<dbReference type="EMBL" id="VLKN01000003">
    <property type="protein sequence ID" value="TWI03866.1"/>
    <property type="molecule type" value="Genomic_DNA"/>
</dbReference>
<keyword evidence="4" id="KW-1185">Reference proteome</keyword>
<dbReference type="OrthoDB" id="9798884at2"/>
<reference evidence="3 4" key="1">
    <citation type="journal article" date="2015" name="Stand. Genomic Sci.">
        <title>Genomic Encyclopedia of Bacterial and Archaeal Type Strains, Phase III: the genomes of soil and plant-associated and newly described type strains.</title>
        <authorList>
            <person name="Whitman W.B."/>
            <person name="Woyke T."/>
            <person name="Klenk H.P."/>
            <person name="Zhou Y."/>
            <person name="Lilburn T.G."/>
            <person name="Beck B.J."/>
            <person name="De Vos P."/>
            <person name="Vandamme P."/>
            <person name="Eisen J.A."/>
            <person name="Garrity G."/>
            <person name="Hugenholtz P."/>
            <person name="Kyrpides N.C."/>
        </authorList>
    </citation>
    <scope>NUCLEOTIDE SEQUENCE [LARGE SCALE GENOMIC DNA]</scope>
    <source>
        <strain evidence="3 4">CGMCC 1.10821</strain>
    </source>
</reference>
<feature type="domain" description="Serine aminopeptidase S33" evidence="2">
    <location>
        <begin position="92"/>
        <end position="166"/>
    </location>
</feature>
<keyword evidence="1" id="KW-1133">Transmembrane helix</keyword>
<dbReference type="Pfam" id="PF12146">
    <property type="entry name" value="Hydrolase_4"/>
    <property type="match status" value="1"/>
</dbReference>
<evidence type="ECO:0000259" key="2">
    <source>
        <dbReference type="Pfam" id="PF12146"/>
    </source>
</evidence>
<dbReference type="SUPFAM" id="SSF53474">
    <property type="entry name" value="alpha/beta-Hydrolases"/>
    <property type="match status" value="1"/>
</dbReference>
<keyword evidence="1" id="KW-0812">Transmembrane</keyword>
<dbReference type="RefSeq" id="WP_144899153.1">
    <property type="nucleotide sequence ID" value="NZ_VLKN01000003.1"/>
</dbReference>
<evidence type="ECO:0000256" key="1">
    <source>
        <dbReference type="SAM" id="Phobius"/>
    </source>
</evidence>
<comment type="caution">
    <text evidence="3">The sequence shown here is derived from an EMBL/GenBank/DDBJ whole genome shotgun (WGS) entry which is preliminary data.</text>
</comment>
<protein>
    <recommendedName>
        <fullName evidence="2">Serine aminopeptidase S33 domain-containing protein</fullName>
    </recommendedName>
</protein>
<dbReference type="AlphaFoldDB" id="A0A562L8L0"/>
<feature type="transmembrane region" description="Helical" evidence="1">
    <location>
        <begin position="6"/>
        <end position="26"/>
    </location>
</feature>
<dbReference type="InterPro" id="IPR029058">
    <property type="entry name" value="AB_hydrolase_fold"/>
</dbReference>